<comment type="caution">
    <text evidence="3">The sequence shown here is derived from an EMBL/GenBank/DDBJ whole genome shotgun (WGS) entry which is preliminary data.</text>
</comment>
<reference evidence="3" key="1">
    <citation type="submission" date="2021-12" db="EMBL/GenBank/DDBJ databases">
        <title>Enterovibrio ZSDZ35 sp. nov. and Enterovibrio ZSDZ42 sp. nov., isolated from coastal seawater in Qingdao.</title>
        <authorList>
            <person name="Zhang P."/>
        </authorList>
    </citation>
    <scope>NUCLEOTIDE SEQUENCE</scope>
    <source>
        <strain evidence="3">ZSDZ42</strain>
    </source>
</reference>
<evidence type="ECO:0000256" key="1">
    <source>
        <dbReference type="ARBA" id="ARBA00022737"/>
    </source>
</evidence>
<dbReference type="Gene3D" id="3.40.250.10">
    <property type="entry name" value="Rhodanese-like domain"/>
    <property type="match status" value="2"/>
</dbReference>
<accession>A0ABT5R534</accession>
<dbReference type="EMBL" id="JAJUBC010000028">
    <property type="protein sequence ID" value="MDD1795397.1"/>
    <property type="molecule type" value="Genomic_DNA"/>
</dbReference>
<name>A0ABT5R534_9GAMM</name>
<dbReference type="PANTHER" id="PTHR43855">
    <property type="entry name" value="THIOSULFATE SULFURTRANSFERASE"/>
    <property type="match status" value="1"/>
</dbReference>
<dbReference type="Proteomes" id="UP001149400">
    <property type="component" value="Unassembled WGS sequence"/>
</dbReference>
<organism evidence="3 4">
    <name type="scientific">Enterovibrio gelatinilyticus</name>
    <dbReference type="NCBI Taxonomy" id="2899819"/>
    <lineage>
        <taxon>Bacteria</taxon>
        <taxon>Pseudomonadati</taxon>
        <taxon>Pseudomonadota</taxon>
        <taxon>Gammaproteobacteria</taxon>
        <taxon>Vibrionales</taxon>
        <taxon>Vibrionaceae</taxon>
        <taxon>Enterovibrio</taxon>
    </lineage>
</organism>
<dbReference type="InterPro" id="IPR001763">
    <property type="entry name" value="Rhodanese-like_dom"/>
</dbReference>
<evidence type="ECO:0000313" key="4">
    <source>
        <dbReference type="Proteomes" id="UP001149400"/>
    </source>
</evidence>
<dbReference type="PROSITE" id="PS50206">
    <property type="entry name" value="RHODANESE_3"/>
    <property type="match status" value="2"/>
</dbReference>
<feature type="domain" description="Rhodanese" evidence="2">
    <location>
        <begin position="108"/>
        <end position="172"/>
    </location>
</feature>
<dbReference type="Pfam" id="PF00581">
    <property type="entry name" value="Rhodanese"/>
    <property type="match status" value="2"/>
</dbReference>
<evidence type="ECO:0000313" key="3">
    <source>
        <dbReference type="EMBL" id="MDD1795397.1"/>
    </source>
</evidence>
<dbReference type="CDD" id="cd01448">
    <property type="entry name" value="TST_Repeat_1"/>
    <property type="match status" value="1"/>
</dbReference>
<gene>
    <name evidence="3" type="ORF">LRP50_19890</name>
</gene>
<dbReference type="RefSeq" id="WP_274166194.1">
    <property type="nucleotide sequence ID" value="NZ_JAJUBC010000028.1"/>
</dbReference>
<dbReference type="InterPro" id="IPR036873">
    <property type="entry name" value="Rhodanese-like_dom_sf"/>
</dbReference>
<dbReference type="SUPFAM" id="SSF52821">
    <property type="entry name" value="Rhodanese/Cell cycle control phosphatase"/>
    <property type="match status" value="2"/>
</dbReference>
<feature type="domain" description="Rhodanese" evidence="2">
    <location>
        <begin position="205"/>
        <end position="317"/>
    </location>
</feature>
<dbReference type="SMART" id="SM00450">
    <property type="entry name" value="RHOD"/>
    <property type="match status" value="2"/>
</dbReference>
<dbReference type="PANTHER" id="PTHR43855:SF1">
    <property type="entry name" value="THIOSULFATE SULFURTRANSFERASE"/>
    <property type="match status" value="1"/>
</dbReference>
<dbReference type="InterPro" id="IPR051126">
    <property type="entry name" value="Thiosulfate_sulfurtransferase"/>
</dbReference>
<dbReference type="CDD" id="cd01449">
    <property type="entry name" value="TST_Repeat_2"/>
    <property type="match status" value="1"/>
</dbReference>
<proteinExistence type="predicted"/>
<keyword evidence="4" id="KW-1185">Reference proteome</keyword>
<sequence>MKKSTVAIGVLAAVMAAGYVGYTSMFGAKAVQVSADVLNEKFNEYANPEAFISAQDLKSIMGTGADVVVIGALNPVKPDAPIEGSFSMWRNDYSAAEGDYAFDGMRNSVDEMEAILSQYGATPSSTIVVYAANSHHDAARLFWQIKNLGHDDVRYLDGGLNAWIGEGFSTGNANPTVAATNYVAPAPQEEVNGLATLDMVLDAQSSEDWVILDTRGAKEFDGSTTVGGAFGPGTIPGSVHINWTQALNEDSTLKSAEELQALYGDVIKGKKVIAYCQSGVRSAHTQMVLEEVLGAEDIYNYDGSWIEYSYAHYEQTRSDVKVQNGKS</sequence>
<keyword evidence="1" id="KW-0677">Repeat</keyword>
<protein>
    <submittedName>
        <fullName evidence="3">Sulfurtransferase</fullName>
    </submittedName>
</protein>
<evidence type="ECO:0000259" key="2">
    <source>
        <dbReference type="PROSITE" id="PS50206"/>
    </source>
</evidence>